<dbReference type="RefSeq" id="WP_164721620.1">
    <property type="nucleotide sequence ID" value="NZ_CP034588.1"/>
</dbReference>
<accession>A0A316G989</accession>
<dbReference type="PANTHER" id="PTHR43877:SF2">
    <property type="entry name" value="AMINOALKYLPHOSPHONATE N-ACETYLTRANSFERASE-RELATED"/>
    <property type="match status" value="1"/>
</dbReference>
<keyword evidence="4" id="KW-0687">Ribonucleoprotein</keyword>
<dbReference type="GO" id="GO:0005840">
    <property type="term" value="C:ribosome"/>
    <property type="evidence" value="ECO:0007669"/>
    <property type="project" value="UniProtKB-KW"/>
</dbReference>
<dbReference type="PROSITE" id="PS51186">
    <property type="entry name" value="GNAT"/>
    <property type="match status" value="1"/>
</dbReference>
<reference evidence="4 5" key="1">
    <citation type="submission" date="2018-05" db="EMBL/GenBank/DDBJ databases">
        <title>Genomic Encyclopedia of Type Strains, Phase IV (KMG-IV): sequencing the most valuable type-strain genomes for metagenomic binning, comparative biology and taxonomic classification.</title>
        <authorList>
            <person name="Goeker M."/>
        </authorList>
    </citation>
    <scope>NUCLEOTIDE SEQUENCE [LARGE SCALE GENOMIC DNA]</scope>
    <source>
        <strain evidence="4 5">DSM 103371</strain>
    </source>
</reference>
<dbReference type="CDD" id="cd04301">
    <property type="entry name" value="NAT_SF"/>
    <property type="match status" value="1"/>
</dbReference>
<evidence type="ECO:0000313" key="4">
    <source>
        <dbReference type="EMBL" id="PWK56785.1"/>
    </source>
</evidence>
<dbReference type="Gene3D" id="3.40.630.30">
    <property type="match status" value="1"/>
</dbReference>
<evidence type="ECO:0000256" key="1">
    <source>
        <dbReference type="ARBA" id="ARBA00022679"/>
    </source>
</evidence>
<name>A0A316G989_9RHOB</name>
<dbReference type="GO" id="GO:0016747">
    <property type="term" value="F:acyltransferase activity, transferring groups other than amino-acyl groups"/>
    <property type="evidence" value="ECO:0007669"/>
    <property type="project" value="InterPro"/>
</dbReference>
<dbReference type="EMBL" id="QGGV01000003">
    <property type="protein sequence ID" value="PWK56785.1"/>
    <property type="molecule type" value="Genomic_DNA"/>
</dbReference>
<feature type="domain" description="N-acetyltransferase" evidence="3">
    <location>
        <begin position="2"/>
        <end position="158"/>
    </location>
</feature>
<dbReference type="AlphaFoldDB" id="A0A316G989"/>
<evidence type="ECO:0000259" key="3">
    <source>
        <dbReference type="PROSITE" id="PS51186"/>
    </source>
</evidence>
<proteinExistence type="predicted"/>
<keyword evidence="4" id="KW-0689">Ribosomal protein</keyword>
<dbReference type="Pfam" id="PF00583">
    <property type="entry name" value="Acetyltransf_1"/>
    <property type="match status" value="1"/>
</dbReference>
<dbReference type="PANTHER" id="PTHR43877">
    <property type="entry name" value="AMINOALKYLPHOSPHONATE N-ACETYLTRANSFERASE-RELATED-RELATED"/>
    <property type="match status" value="1"/>
</dbReference>
<evidence type="ECO:0000313" key="5">
    <source>
        <dbReference type="Proteomes" id="UP000245390"/>
    </source>
</evidence>
<dbReference type="SUPFAM" id="SSF55729">
    <property type="entry name" value="Acyl-CoA N-acyltransferases (Nat)"/>
    <property type="match status" value="1"/>
</dbReference>
<dbReference type="Proteomes" id="UP000245390">
    <property type="component" value="Unassembled WGS sequence"/>
</dbReference>
<dbReference type="InterPro" id="IPR050832">
    <property type="entry name" value="Bact_Acetyltransf"/>
</dbReference>
<dbReference type="InterPro" id="IPR000182">
    <property type="entry name" value="GNAT_dom"/>
</dbReference>
<protein>
    <submittedName>
        <fullName evidence="4">Ribosomal protein S18 acetylase RimI-like enzyme</fullName>
    </submittedName>
</protein>
<keyword evidence="1" id="KW-0808">Transferase</keyword>
<sequence>MIDVRPATPDDLPEILAVQLESWRRTYPGLLPDAYLGEPVASDLSRTWTPDRLSRALVLVALREGRVAGFVATLPDDPDGPYVDNLHVRLADEGQGVGRALLAETARRLMALGHDCLHLTVAEGNARATAFYARSGGHLSDPVPDDVYGQPLMALPVRWTDLSALAALA</sequence>
<comment type="caution">
    <text evidence="4">The sequence shown here is derived from an EMBL/GenBank/DDBJ whole genome shotgun (WGS) entry which is preliminary data.</text>
</comment>
<gene>
    <name evidence="4" type="ORF">C8D95_10315</name>
</gene>
<keyword evidence="2" id="KW-0012">Acyltransferase</keyword>
<organism evidence="4 5">
    <name type="scientific">Silicimonas algicola</name>
    <dbReference type="NCBI Taxonomy" id="1826607"/>
    <lineage>
        <taxon>Bacteria</taxon>
        <taxon>Pseudomonadati</taxon>
        <taxon>Pseudomonadota</taxon>
        <taxon>Alphaproteobacteria</taxon>
        <taxon>Rhodobacterales</taxon>
        <taxon>Paracoccaceae</taxon>
    </lineage>
</organism>
<keyword evidence="5" id="KW-1185">Reference proteome</keyword>
<evidence type="ECO:0000256" key="2">
    <source>
        <dbReference type="ARBA" id="ARBA00023315"/>
    </source>
</evidence>
<dbReference type="InterPro" id="IPR016181">
    <property type="entry name" value="Acyl_CoA_acyltransferase"/>
</dbReference>